<gene>
    <name evidence="8" type="ordered locus">PAS_chr1-4_0440</name>
</gene>
<dbReference type="eggNOG" id="KOG0653">
    <property type="taxonomic scope" value="Eukaryota"/>
</dbReference>
<dbReference type="SMART" id="SM00385">
    <property type="entry name" value="CYCLIN"/>
    <property type="match status" value="1"/>
</dbReference>
<dbReference type="PROSITE" id="PS00292">
    <property type="entry name" value="CYCLINS"/>
    <property type="match status" value="1"/>
</dbReference>
<dbReference type="InterPro" id="IPR036915">
    <property type="entry name" value="Cyclin-like_sf"/>
</dbReference>
<proteinExistence type="inferred from homology"/>
<dbReference type="GO" id="GO:0051726">
    <property type="term" value="P:regulation of cell cycle"/>
    <property type="evidence" value="ECO:0007669"/>
    <property type="project" value="UniProtKB-ARBA"/>
</dbReference>
<evidence type="ECO:0000256" key="5">
    <source>
        <dbReference type="RuleBase" id="RU000383"/>
    </source>
</evidence>
<feature type="compositionally biased region" description="Low complexity" evidence="6">
    <location>
        <begin position="475"/>
        <end position="494"/>
    </location>
</feature>
<dbReference type="Gene3D" id="1.10.472.10">
    <property type="entry name" value="Cyclin-like"/>
    <property type="match status" value="1"/>
</dbReference>
<dbReference type="STRING" id="644223.C4QYG8"/>
<keyword evidence="2" id="KW-0132">Cell division</keyword>
<dbReference type="EMBL" id="FN392319">
    <property type="protein sequence ID" value="CAY68291.1"/>
    <property type="molecule type" value="Genomic_DNA"/>
</dbReference>
<feature type="domain" description="Cyclin-like" evidence="7">
    <location>
        <begin position="88"/>
        <end position="174"/>
    </location>
</feature>
<sequence>MTTRRLPRPISKREQEIYKLGPPRNTKPGATNLELDKYEQICNRKLIDEYLNDVLHYHAALEELDPVNARMIDLQPEISWYMRPYLISFLIEVHLSYRLKASTLFLCVNLIDRYCSRRIVFKQHYQLVGCTALWIAAKYEDKKSRVPLLKDLVLMTQNSFDESMFKEMELHMLSTLDWQIGHVSLEENLQSIMLCFEIDSLTVSHHVTGDHKALRSALVAISRYLCELSLYHRSFICVSPNIIATTATLISCTVLEISNGTEFIDDLVQDILRDKQQPENYDIDDMDDIFFSDNEDELNDENEPSYNSRVMCPPFVTNFDGEQTLRVMKLVALLFLTCMLDPPDILVDKYKPLGVIDVLSGYLSTKQDHIQHQMDMLDPSKLDFEASEKTYQLLLETNPQLLQTAEWLLSITEIKSSISFQLPHTPNQEESSESLYRDTIYSLPKYPDTTNYTAKSSRDTLMLSSSPSMPPLTPPSVASTHFSSSSMRSPSHVVSYENNPAKKQVITYPSSSPIFN</sequence>
<dbReference type="InterPro" id="IPR006671">
    <property type="entry name" value="Cyclin_N"/>
</dbReference>
<evidence type="ECO:0000259" key="7">
    <source>
        <dbReference type="SMART" id="SM00385"/>
    </source>
</evidence>
<dbReference type="InterPro" id="IPR039361">
    <property type="entry name" value="Cyclin"/>
</dbReference>
<dbReference type="GeneID" id="8197028"/>
<keyword evidence="4" id="KW-0131">Cell cycle</keyword>
<dbReference type="InterPro" id="IPR048258">
    <property type="entry name" value="Cyclins_cyclin-box"/>
</dbReference>
<dbReference type="RefSeq" id="XP_002490572.1">
    <property type="nucleotide sequence ID" value="XM_002490527.1"/>
</dbReference>
<evidence type="ECO:0000256" key="6">
    <source>
        <dbReference type="SAM" id="MobiDB-lite"/>
    </source>
</evidence>
<evidence type="ECO:0000256" key="4">
    <source>
        <dbReference type="ARBA" id="ARBA00023306"/>
    </source>
</evidence>
<dbReference type="FunFam" id="1.10.472.10:FF:000010">
    <property type="entry name" value="G1/S-specific cyclin Cln1"/>
    <property type="match status" value="1"/>
</dbReference>
<dbReference type="Proteomes" id="UP000000314">
    <property type="component" value="Chromosome 1"/>
</dbReference>
<dbReference type="SMR" id="C4QYG8"/>
<name>C4QYG8_KOMPG</name>
<keyword evidence="9" id="KW-1185">Reference proteome</keyword>
<evidence type="ECO:0000256" key="2">
    <source>
        <dbReference type="ARBA" id="ARBA00022618"/>
    </source>
</evidence>
<evidence type="ECO:0000313" key="8">
    <source>
        <dbReference type="EMBL" id="CAY68291.1"/>
    </source>
</evidence>
<dbReference type="InterPro" id="IPR013763">
    <property type="entry name" value="Cyclin-like_dom"/>
</dbReference>
<dbReference type="GO" id="GO:0051301">
    <property type="term" value="P:cell division"/>
    <property type="evidence" value="ECO:0007669"/>
    <property type="project" value="UniProtKB-KW"/>
</dbReference>
<dbReference type="Pfam" id="PF00134">
    <property type="entry name" value="Cyclin_N"/>
    <property type="match status" value="1"/>
</dbReference>
<dbReference type="GO" id="GO:0016538">
    <property type="term" value="F:cyclin-dependent protein serine/threonine kinase regulator activity"/>
    <property type="evidence" value="ECO:0007669"/>
    <property type="project" value="UniProtKB-ARBA"/>
</dbReference>
<dbReference type="AlphaFoldDB" id="C4QYG8"/>
<organism evidence="8 9">
    <name type="scientific">Komagataella phaffii (strain GS115 / ATCC 20864)</name>
    <name type="common">Yeast</name>
    <name type="synonym">Pichia pastoris</name>
    <dbReference type="NCBI Taxonomy" id="644223"/>
    <lineage>
        <taxon>Eukaryota</taxon>
        <taxon>Fungi</taxon>
        <taxon>Dikarya</taxon>
        <taxon>Ascomycota</taxon>
        <taxon>Saccharomycotina</taxon>
        <taxon>Pichiomycetes</taxon>
        <taxon>Pichiales</taxon>
        <taxon>Pichiaceae</taxon>
        <taxon>Komagataella</taxon>
    </lineage>
</organism>
<dbReference type="SUPFAM" id="SSF47954">
    <property type="entry name" value="Cyclin-like"/>
    <property type="match status" value="1"/>
</dbReference>
<evidence type="ECO:0000313" key="9">
    <source>
        <dbReference type="Proteomes" id="UP000000314"/>
    </source>
</evidence>
<feature type="region of interest" description="Disordered" evidence="6">
    <location>
        <begin position="457"/>
        <end position="494"/>
    </location>
</feature>
<reference evidence="8 9" key="1">
    <citation type="journal article" date="2009" name="Nat. Biotechnol.">
        <title>Genome sequence of the recombinant protein production host Pichia pastoris.</title>
        <authorList>
            <person name="De Schutter K."/>
            <person name="Lin Y.C."/>
            <person name="Tiels P."/>
            <person name="Van Hecke A."/>
            <person name="Glinka S."/>
            <person name="Weber-Lehmann J."/>
            <person name="Rouze P."/>
            <person name="Van de Peer Y."/>
            <person name="Callewaert N."/>
        </authorList>
    </citation>
    <scope>NUCLEOTIDE SEQUENCE [LARGE SCALE GENOMIC DNA]</scope>
    <source>
        <strain evidence="9">GS115 / ATCC 20864</strain>
    </source>
</reference>
<evidence type="ECO:0000256" key="1">
    <source>
        <dbReference type="ARBA" id="ARBA00008742"/>
    </source>
</evidence>
<keyword evidence="3 5" id="KW-0195">Cyclin</keyword>
<comment type="similarity">
    <text evidence="1 5">Belongs to the cyclin family.</text>
</comment>
<accession>C4QYG8</accession>
<dbReference type="GO" id="GO:0044843">
    <property type="term" value="P:cell cycle G1/S phase transition"/>
    <property type="evidence" value="ECO:0007669"/>
    <property type="project" value="UniProtKB-ARBA"/>
</dbReference>
<dbReference type="KEGG" id="ppa:PAS_chr1-4_0440"/>
<protein>
    <submittedName>
        <fullName evidence="8">B-type cyclin involved in cell cycle progression</fullName>
    </submittedName>
</protein>
<dbReference type="InParanoid" id="C4QYG8"/>
<dbReference type="PANTHER" id="PTHR10177">
    <property type="entry name" value="CYCLINS"/>
    <property type="match status" value="1"/>
</dbReference>
<dbReference type="HOGENOM" id="CLU_029626_0_0_1"/>
<dbReference type="CDD" id="cd20559">
    <property type="entry name" value="CYCLIN_ScCLN_like"/>
    <property type="match status" value="1"/>
</dbReference>
<dbReference type="OrthoDB" id="5590282at2759"/>
<evidence type="ECO:0000256" key="3">
    <source>
        <dbReference type="ARBA" id="ARBA00023127"/>
    </source>
</evidence>